<evidence type="ECO:0000256" key="3">
    <source>
        <dbReference type="ARBA" id="ARBA00007422"/>
    </source>
</evidence>
<dbReference type="UniPathway" id="UPA00138"/>
<comment type="pathway">
    <text evidence="9 10">Carbohydrate biosynthesis; gluconeogenesis.</text>
</comment>
<organism evidence="11 12">
    <name type="scientific">Deinococcus koreensis</name>
    <dbReference type="NCBI Taxonomy" id="2054903"/>
    <lineage>
        <taxon>Bacteria</taxon>
        <taxon>Thermotogati</taxon>
        <taxon>Deinococcota</taxon>
        <taxon>Deinococci</taxon>
        <taxon>Deinococcales</taxon>
        <taxon>Deinococcaceae</taxon>
        <taxon>Deinococcus</taxon>
    </lineage>
</organism>
<dbReference type="PANTHER" id="PTHR21139">
    <property type="entry name" value="TRIOSEPHOSPHATE ISOMERASE"/>
    <property type="match status" value="1"/>
</dbReference>
<feature type="binding site" evidence="9">
    <location>
        <position position="172"/>
    </location>
    <ligand>
        <name>substrate</name>
    </ligand>
</feature>
<protein>
    <recommendedName>
        <fullName evidence="9 10">Triosephosphate isomerase</fullName>
        <shortName evidence="9">TIM</shortName>
        <shortName evidence="9">TPI</shortName>
        <ecNumber evidence="9 10">5.3.1.1</ecNumber>
    </recommendedName>
    <alternativeName>
        <fullName evidence="9">Triose-phosphate isomerase</fullName>
    </alternativeName>
</protein>
<dbReference type="InterPro" id="IPR013785">
    <property type="entry name" value="Aldolase_TIM"/>
</dbReference>
<evidence type="ECO:0000256" key="6">
    <source>
        <dbReference type="ARBA" id="ARBA00022490"/>
    </source>
</evidence>
<evidence type="ECO:0000313" key="11">
    <source>
        <dbReference type="EMBL" id="PNY79970.1"/>
    </source>
</evidence>
<dbReference type="NCBIfam" id="TIGR00419">
    <property type="entry name" value="tim"/>
    <property type="match status" value="1"/>
</dbReference>
<dbReference type="PROSITE" id="PS51440">
    <property type="entry name" value="TIM_2"/>
    <property type="match status" value="1"/>
</dbReference>
<comment type="caution">
    <text evidence="11">The sequence shown here is derived from an EMBL/GenBank/DDBJ whole genome shotgun (WGS) entry which is preliminary data.</text>
</comment>
<accession>A0A2K3UTY2</accession>
<proteinExistence type="inferred from homology"/>
<evidence type="ECO:0000256" key="8">
    <source>
        <dbReference type="ARBA" id="ARBA00023235"/>
    </source>
</evidence>
<feature type="binding site" evidence="9">
    <location>
        <begin position="232"/>
        <end position="233"/>
    </location>
    <ligand>
        <name>substrate</name>
    </ligand>
</feature>
<comment type="pathway">
    <text evidence="2 9 10">Carbohydrate degradation; glycolysis; D-glyceraldehyde 3-phosphate from glycerone phosphate: step 1/1.</text>
</comment>
<feature type="binding site" evidence="9">
    <location>
        <begin position="14"/>
        <end position="16"/>
    </location>
    <ligand>
        <name>substrate</name>
    </ligand>
</feature>
<dbReference type="GO" id="GO:0006094">
    <property type="term" value="P:gluconeogenesis"/>
    <property type="evidence" value="ECO:0007669"/>
    <property type="project" value="UniProtKB-UniRule"/>
</dbReference>
<dbReference type="GO" id="GO:0006096">
    <property type="term" value="P:glycolytic process"/>
    <property type="evidence" value="ECO:0007669"/>
    <property type="project" value="UniProtKB-UniRule"/>
</dbReference>
<feature type="active site" description="Proton acceptor" evidence="9">
    <location>
        <position position="166"/>
    </location>
</feature>
<dbReference type="RefSeq" id="WP_103308992.1">
    <property type="nucleotide sequence ID" value="NZ_PPPD01000001.1"/>
</dbReference>
<comment type="similarity">
    <text evidence="3 9 10">Belongs to the triosephosphate isomerase family.</text>
</comment>
<dbReference type="CDD" id="cd00311">
    <property type="entry name" value="TIM"/>
    <property type="match status" value="1"/>
</dbReference>
<evidence type="ECO:0000256" key="4">
    <source>
        <dbReference type="ARBA" id="ARBA00011738"/>
    </source>
</evidence>
<dbReference type="InterPro" id="IPR035990">
    <property type="entry name" value="TIM_sf"/>
</dbReference>
<dbReference type="GO" id="GO:0019563">
    <property type="term" value="P:glycerol catabolic process"/>
    <property type="evidence" value="ECO:0007669"/>
    <property type="project" value="TreeGrafter"/>
</dbReference>
<keyword evidence="5 9" id="KW-0312">Gluconeogenesis</keyword>
<evidence type="ECO:0000256" key="10">
    <source>
        <dbReference type="RuleBase" id="RU363013"/>
    </source>
</evidence>
<keyword evidence="7 9" id="KW-0324">Glycolysis</keyword>
<comment type="subcellular location">
    <subcellularLocation>
        <location evidence="9 10">Cytoplasm</location>
    </subcellularLocation>
</comment>
<dbReference type="Proteomes" id="UP000236379">
    <property type="component" value="Unassembled WGS sequence"/>
</dbReference>
<evidence type="ECO:0000256" key="9">
    <source>
        <dbReference type="HAMAP-Rule" id="MF_00147"/>
    </source>
</evidence>
<dbReference type="InterPro" id="IPR020861">
    <property type="entry name" value="Triosephosphate_isomerase_AS"/>
</dbReference>
<evidence type="ECO:0000256" key="1">
    <source>
        <dbReference type="ARBA" id="ARBA00000474"/>
    </source>
</evidence>
<dbReference type="UniPathway" id="UPA00109">
    <property type="reaction ID" value="UER00189"/>
</dbReference>
<feature type="binding site" evidence="9">
    <location>
        <position position="211"/>
    </location>
    <ligand>
        <name>substrate</name>
    </ligand>
</feature>
<comment type="subunit">
    <text evidence="4 9 10">Homodimer.</text>
</comment>
<dbReference type="PANTHER" id="PTHR21139:SF42">
    <property type="entry name" value="TRIOSEPHOSPHATE ISOMERASE"/>
    <property type="match status" value="1"/>
</dbReference>
<evidence type="ECO:0000313" key="12">
    <source>
        <dbReference type="Proteomes" id="UP000236379"/>
    </source>
</evidence>
<dbReference type="Gene3D" id="3.20.20.70">
    <property type="entry name" value="Aldolase class I"/>
    <property type="match status" value="1"/>
</dbReference>
<sequence length="251" mass="26187">MTSTTKPRTLLALNWKMNKTPSEARIWGRELAQRFTRGDAELAVMAPATHLHGLREALPGGVDVGAQDVSAHESGAYTGEISAAMLADLGVVYVVVGHSERREYHGETDAVVAAKAGQAQANGLTPIVCVGEGLEVREKGEHVAYTLAQLAGSLEGVGPEVVVAYEPVWAIGTGKTATDDDAEELASAIRAALVERYGDKSAEIRVLYGGSVKPDNIASICAKPNVNGALVGGASLKVEDVLGMNDALRSA</sequence>
<dbReference type="AlphaFoldDB" id="A0A2K3UTY2"/>
<dbReference type="InterPro" id="IPR000652">
    <property type="entry name" value="Triosephosphate_isomerase"/>
</dbReference>
<dbReference type="SUPFAM" id="SSF51351">
    <property type="entry name" value="Triosephosphate isomerase (TIM)"/>
    <property type="match status" value="1"/>
</dbReference>
<evidence type="ECO:0000256" key="2">
    <source>
        <dbReference type="ARBA" id="ARBA00004680"/>
    </source>
</evidence>
<dbReference type="InterPro" id="IPR022896">
    <property type="entry name" value="TrioseP_Isoase_bac/euk"/>
</dbReference>
<evidence type="ECO:0000256" key="5">
    <source>
        <dbReference type="ARBA" id="ARBA00022432"/>
    </source>
</evidence>
<keyword evidence="8 9" id="KW-0413">Isomerase</keyword>
<dbReference type="OrthoDB" id="9809429at2"/>
<comment type="catalytic activity">
    <reaction evidence="1 9 10">
        <text>D-glyceraldehyde 3-phosphate = dihydroxyacetone phosphate</text>
        <dbReference type="Rhea" id="RHEA:18585"/>
        <dbReference type="ChEBI" id="CHEBI:57642"/>
        <dbReference type="ChEBI" id="CHEBI:59776"/>
        <dbReference type="EC" id="5.3.1.1"/>
    </reaction>
</comment>
<evidence type="ECO:0000256" key="7">
    <source>
        <dbReference type="ARBA" id="ARBA00023152"/>
    </source>
</evidence>
<feature type="active site" description="Electrophile" evidence="9">
    <location>
        <position position="98"/>
    </location>
</feature>
<dbReference type="Pfam" id="PF00121">
    <property type="entry name" value="TIM"/>
    <property type="match status" value="1"/>
</dbReference>
<dbReference type="GO" id="GO:0004807">
    <property type="term" value="F:triose-phosphate isomerase activity"/>
    <property type="evidence" value="ECO:0007669"/>
    <property type="project" value="UniProtKB-UniRule"/>
</dbReference>
<comment type="function">
    <text evidence="9">Involved in the gluconeogenesis. Catalyzes stereospecifically the conversion of dihydroxyacetone phosphate (DHAP) to D-glyceraldehyde-3-phosphate (G3P).</text>
</comment>
<reference evidence="11 12" key="1">
    <citation type="submission" date="2018-01" db="EMBL/GenBank/DDBJ databases">
        <title>Deinococcus koreensis sp. nov., a radiation-resistant bacterium isolated from river water.</title>
        <authorList>
            <person name="Choi A."/>
        </authorList>
    </citation>
    <scope>NUCLEOTIDE SEQUENCE [LARGE SCALE GENOMIC DNA]</scope>
    <source>
        <strain evidence="11 12">SJW1-2</strain>
    </source>
</reference>
<keyword evidence="12" id="KW-1185">Reference proteome</keyword>
<dbReference type="EC" id="5.3.1.1" evidence="9 10"/>
<dbReference type="GO" id="GO:0005829">
    <property type="term" value="C:cytosol"/>
    <property type="evidence" value="ECO:0007669"/>
    <property type="project" value="TreeGrafter"/>
</dbReference>
<dbReference type="PROSITE" id="PS00171">
    <property type="entry name" value="TIM_1"/>
    <property type="match status" value="1"/>
</dbReference>
<gene>
    <name evidence="9" type="primary">tpiA</name>
    <name evidence="11" type="ORF">CVO96_00125</name>
</gene>
<keyword evidence="6 9" id="KW-0963">Cytoplasm</keyword>
<dbReference type="EMBL" id="PPPD01000001">
    <property type="protein sequence ID" value="PNY79970.1"/>
    <property type="molecule type" value="Genomic_DNA"/>
</dbReference>
<dbReference type="GO" id="GO:0046166">
    <property type="term" value="P:glyceraldehyde-3-phosphate biosynthetic process"/>
    <property type="evidence" value="ECO:0007669"/>
    <property type="project" value="TreeGrafter"/>
</dbReference>
<dbReference type="FunFam" id="3.20.20.70:FF:000016">
    <property type="entry name" value="Triosephosphate isomerase"/>
    <property type="match status" value="1"/>
</dbReference>
<dbReference type="HAMAP" id="MF_00147_B">
    <property type="entry name" value="TIM_B"/>
    <property type="match status" value="1"/>
</dbReference>
<name>A0A2K3UTY2_9DEIO</name>